<dbReference type="Gene3D" id="2.120.10.80">
    <property type="entry name" value="Kelch-type beta propeller"/>
    <property type="match status" value="1"/>
</dbReference>
<feature type="signal peptide" evidence="1">
    <location>
        <begin position="1"/>
        <end position="15"/>
    </location>
</feature>
<sequence>MLILFLYHFLTLISGKEFLTSATIRNNKLYTIFQENESYSVRSKVYELKDGPIIDIGKSVKTYQLDNNFVGFDIELLDVLDDSQDSQNRLWMRAEFNDNPDEQGIPSYKNWVGYLNLSDMSLKTDSSFINFPTHENFPVDKFTVNTIKNEFGLALYITGGHIQAKDKDEFSFSNSFYKYNFTTKEWVDMTYLANGKLKPLILHKSLVIYNRYIVILGGNTKKSKDELERLNGNETEYKFNSFYNLTVFDTFTNKWENVSIKPNVFDTSVATLQFDLFIAVVYNNKIIVIGRYIREGMNFHVDVTPTIGILDYNSKTWNWSPVYHEDGSKYNSSIYADIILVYNDQLIMPAGILKYIYIYYY</sequence>
<organism evidence="2 3">
    <name type="scientific">Conidiobolus coronatus (strain ATCC 28846 / CBS 209.66 / NRRL 28638)</name>
    <name type="common">Delacroixia coronata</name>
    <dbReference type="NCBI Taxonomy" id="796925"/>
    <lineage>
        <taxon>Eukaryota</taxon>
        <taxon>Fungi</taxon>
        <taxon>Fungi incertae sedis</taxon>
        <taxon>Zoopagomycota</taxon>
        <taxon>Entomophthoromycotina</taxon>
        <taxon>Entomophthoromycetes</taxon>
        <taxon>Entomophthorales</taxon>
        <taxon>Ancylistaceae</taxon>
        <taxon>Conidiobolus</taxon>
    </lineage>
</organism>
<gene>
    <name evidence="2" type="ORF">CONCODRAFT_76534</name>
</gene>
<dbReference type="SUPFAM" id="SSF117281">
    <property type="entry name" value="Kelch motif"/>
    <property type="match status" value="1"/>
</dbReference>
<proteinExistence type="predicted"/>
<dbReference type="Proteomes" id="UP000070444">
    <property type="component" value="Unassembled WGS sequence"/>
</dbReference>
<dbReference type="AlphaFoldDB" id="A0A137PJ47"/>
<dbReference type="InterPro" id="IPR015915">
    <property type="entry name" value="Kelch-typ_b-propeller"/>
</dbReference>
<reference evidence="2 3" key="1">
    <citation type="journal article" date="2015" name="Genome Biol. Evol.">
        <title>Phylogenomic analyses indicate that early fungi evolved digesting cell walls of algal ancestors of land plants.</title>
        <authorList>
            <person name="Chang Y."/>
            <person name="Wang S."/>
            <person name="Sekimoto S."/>
            <person name="Aerts A.L."/>
            <person name="Choi C."/>
            <person name="Clum A."/>
            <person name="LaButti K.M."/>
            <person name="Lindquist E.A."/>
            <person name="Yee Ngan C."/>
            <person name="Ohm R.A."/>
            <person name="Salamov A.A."/>
            <person name="Grigoriev I.V."/>
            <person name="Spatafora J.W."/>
            <person name="Berbee M.L."/>
        </authorList>
    </citation>
    <scope>NUCLEOTIDE SEQUENCE [LARGE SCALE GENOMIC DNA]</scope>
    <source>
        <strain evidence="2 3">NRRL 28638</strain>
    </source>
</reference>
<evidence type="ECO:0000313" key="2">
    <source>
        <dbReference type="EMBL" id="KXN75009.1"/>
    </source>
</evidence>
<evidence type="ECO:0008006" key="4">
    <source>
        <dbReference type="Google" id="ProtNLM"/>
    </source>
</evidence>
<keyword evidence="3" id="KW-1185">Reference proteome</keyword>
<dbReference type="EMBL" id="KQ964418">
    <property type="protein sequence ID" value="KXN75009.1"/>
    <property type="molecule type" value="Genomic_DNA"/>
</dbReference>
<feature type="chain" id="PRO_5012813994" description="Galactose oxidase" evidence="1">
    <location>
        <begin position="16"/>
        <end position="361"/>
    </location>
</feature>
<evidence type="ECO:0000313" key="3">
    <source>
        <dbReference type="Proteomes" id="UP000070444"/>
    </source>
</evidence>
<protein>
    <recommendedName>
        <fullName evidence="4">Galactose oxidase</fullName>
    </recommendedName>
</protein>
<evidence type="ECO:0000256" key="1">
    <source>
        <dbReference type="SAM" id="SignalP"/>
    </source>
</evidence>
<name>A0A137PJ47_CONC2</name>
<accession>A0A137PJ47</accession>
<keyword evidence="1" id="KW-0732">Signal</keyword>
<dbReference type="OrthoDB" id="432528at2759"/>